<dbReference type="InterPro" id="IPR000847">
    <property type="entry name" value="LysR_HTH_N"/>
</dbReference>
<comment type="similarity">
    <text evidence="1">Belongs to the LysR transcriptional regulatory family.</text>
</comment>
<keyword evidence="3 6" id="KW-0238">DNA-binding</keyword>
<keyword evidence="7" id="KW-1185">Reference proteome</keyword>
<evidence type="ECO:0000259" key="5">
    <source>
        <dbReference type="PROSITE" id="PS50931"/>
    </source>
</evidence>
<dbReference type="FunFam" id="1.10.10.10:FF:000001">
    <property type="entry name" value="LysR family transcriptional regulator"/>
    <property type="match status" value="1"/>
</dbReference>
<evidence type="ECO:0000313" key="7">
    <source>
        <dbReference type="Proteomes" id="UP000517753"/>
    </source>
</evidence>
<name>A0A7Y9K338_9SPHN</name>
<dbReference type="Pfam" id="PF03466">
    <property type="entry name" value="LysR_substrate"/>
    <property type="match status" value="1"/>
</dbReference>
<evidence type="ECO:0000256" key="2">
    <source>
        <dbReference type="ARBA" id="ARBA00023015"/>
    </source>
</evidence>
<dbReference type="RefSeq" id="WP_179509080.1">
    <property type="nucleotide sequence ID" value="NZ_JACCBY010000003.1"/>
</dbReference>
<dbReference type="InterPro" id="IPR058163">
    <property type="entry name" value="LysR-type_TF_proteobact-type"/>
</dbReference>
<dbReference type="InterPro" id="IPR036390">
    <property type="entry name" value="WH_DNA-bd_sf"/>
</dbReference>
<comment type="caution">
    <text evidence="6">The sequence shown here is derived from an EMBL/GenBank/DDBJ whole genome shotgun (WGS) entry which is preliminary data.</text>
</comment>
<dbReference type="Gene3D" id="3.40.190.290">
    <property type="match status" value="1"/>
</dbReference>
<dbReference type="Pfam" id="PF00126">
    <property type="entry name" value="HTH_1"/>
    <property type="match status" value="1"/>
</dbReference>
<keyword evidence="4" id="KW-0804">Transcription</keyword>
<evidence type="ECO:0000256" key="4">
    <source>
        <dbReference type="ARBA" id="ARBA00023163"/>
    </source>
</evidence>
<reference evidence="6 7" key="1">
    <citation type="submission" date="2020-08" db="EMBL/GenBank/DDBJ databases">
        <title>The Agave Microbiome: Exploring the role of microbial communities in plant adaptations to desert environments.</title>
        <authorList>
            <person name="Partida-Martinez L.P."/>
        </authorList>
    </citation>
    <scope>NUCLEOTIDE SEQUENCE [LARGE SCALE GENOMIC DNA]</scope>
    <source>
        <strain evidence="6 7">AS2.3</strain>
    </source>
</reference>
<dbReference type="GO" id="GO:0006351">
    <property type="term" value="P:DNA-templated transcription"/>
    <property type="evidence" value="ECO:0007669"/>
    <property type="project" value="TreeGrafter"/>
</dbReference>
<evidence type="ECO:0000313" key="6">
    <source>
        <dbReference type="EMBL" id="NYD90619.1"/>
    </source>
</evidence>
<dbReference type="AlphaFoldDB" id="A0A7Y9K338"/>
<dbReference type="SUPFAM" id="SSF53850">
    <property type="entry name" value="Periplasmic binding protein-like II"/>
    <property type="match status" value="1"/>
</dbReference>
<keyword evidence="2" id="KW-0805">Transcription regulation</keyword>
<accession>A0A7Y9K338</accession>
<organism evidence="6 7">
    <name type="scientific">Sphingomonas melonis</name>
    <dbReference type="NCBI Taxonomy" id="152682"/>
    <lineage>
        <taxon>Bacteria</taxon>
        <taxon>Pseudomonadati</taxon>
        <taxon>Pseudomonadota</taxon>
        <taxon>Alphaproteobacteria</taxon>
        <taxon>Sphingomonadales</taxon>
        <taxon>Sphingomonadaceae</taxon>
        <taxon>Sphingomonas</taxon>
    </lineage>
</organism>
<dbReference type="GO" id="GO:0043565">
    <property type="term" value="F:sequence-specific DNA binding"/>
    <property type="evidence" value="ECO:0007669"/>
    <property type="project" value="TreeGrafter"/>
</dbReference>
<sequence>MDRLTSMAVFLSAVDRGSFTAAAADHGLSATMVAKHVNALEARVQARLLHRTTRRLALTDAGRLFAERCRRVLREVAEAEAVASAVAETPVGRLRISAPVAYGSLKVAPLLAAYCDAYPQVQAELVLGDRKVDLIDEGFDVAFRIGALEEDWLVAHPLAPYRMLLAAAPAYLARHGVPATPAALAGHRLIGFAQWQADTAWTLLGPDGPHHIVLPPPQLRIDHGAALREAAVAGFGIILQSAVTLASDLAAGRLCRVLPDHAPAPRPLSLVHLPDRRMTAGLRAFVAMALAALRED</sequence>
<protein>
    <submittedName>
        <fullName evidence="6">DNA-binding transcriptional LysR family regulator</fullName>
    </submittedName>
</protein>
<gene>
    <name evidence="6" type="ORF">HD841_002416</name>
</gene>
<dbReference type="PANTHER" id="PTHR30537:SF5">
    <property type="entry name" value="HTH-TYPE TRANSCRIPTIONAL ACTIVATOR TTDR-RELATED"/>
    <property type="match status" value="1"/>
</dbReference>
<dbReference type="Proteomes" id="UP000517753">
    <property type="component" value="Unassembled WGS sequence"/>
</dbReference>
<evidence type="ECO:0000256" key="3">
    <source>
        <dbReference type="ARBA" id="ARBA00023125"/>
    </source>
</evidence>
<dbReference type="PROSITE" id="PS50931">
    <property type="entry name" value="HTH_LYSR"/>
    <property type="match status" value="1"/>
</dbReference>
<dbReference type="InterPro" id="IPR036388">
    <property type="entry name" value="WH-like_DNA-bd_sf"/>
</dbReference>
<feature type="domain" description="HTH lysR-type" evidence="5">
    <location>
        <begin position="1"/>
        <end position="59"/>
    </location>
</feature>
<dbReference type="EMBL" id="JACCBY010000003">
    <property type="protein sequence ID" value="NYD90619.1"/>
    <property type="molecule type" value="Genomic_DNA"/>
</dbReference>
<proteinExistence type="inferred from homology"/>
<dbReference type="Gene3D" id="1.10.10.10">
    <property type="entry name" value="Winged helix-like DNA-binding domain superfamily/Winged helix DNA-binding domain"/>
    <property type="match status" value="1"/>
</dbReference>
<evidence type="ECO:0000256" key="1">
    <source>
        <dbReference type="ARBA" id="ARBA00009437"/>
    </source>
</evidence>
<dbReference type="InterPro" id="IPR005119">
    <property type="entry name" value="LysR_subst-bd"/>
</dbReference>
<dbReference type="SUPFAM" id="SSF46785">
    <property type="entry name" value="Winged helix' DNA-binding domain"/>
    <property type="match status" value="1"/>
</dbReference>
<dbReference type="PANTHER" id="PTHR30537">
    <property type="entry name" value="HTH-TYPE TRANSCRIPTIONAL REGULATOR"/>
    <property type="match status" value="1"/>
</dbReference>
<dbReference type="GO" id="GO:0003700">
    <property type="term" value="F:DNA-binding transcription factor activity"/>
    <property type="evidence" value="ECO:0007669"/>
    <property type="project" value="InterPro"/>
</dbReference>